<evidence type="ECO:0000313" key="1">
    <source>
        <dbReference type="EMBL" id="KKL87967.1"/>
    </source>
</evidence>
<name>A0A0F9IL67_9ZZZZ</name>
<proteinExistence type="predicted"/>
<reference evidence="1" key="1">
    <citation type="journal article" date="2015" name="Nature">
        <title>Complex archaea that bridge the gap between prokaryotes and eukaryotes.</title>
        <authorList>
            <person name="Spang A."/>
            <person name="Saw J.H."/>
            <person name="Jorgensen S.L."/>
            <person name="Zaremba-Niedzwiedzka K."/>
            <person name="Martijn J."/>
            <person name="Lind A.E."/>
            <person name="van Eijk R."/>
            <person name="Schleper C."/>
            <person name="Guy L."/>
            <person name="Ettema T.J."/>
        </authorList>
    </citation>
    <scope>NUCLEOTIDE SEQUENCE</scope>
</reference>
<dbReference type="AlphaFoldDB" id="A0A0F9IL67"/>
<dbReference type="EMBL" id="LAZR01020696">
    <property type="protein sequence ID" value="KKL87967.1"/>
    <property type="molecule type" value="Genomic_DNA"/>
</dbReference>
<comment type="caution">
    <text evidence="1">The sequence shown here is derived from an EMBL/GenBank/DDBJ whole genome shotgun (WGS) entry which is preliminary data.</text>
</comment>
<organism evidence="1">
    <name type="scientific">marine sediment metagenome</name>
    <dbReference type="NCBI Taxonomy" id="412755"/>
    <lineage>
        <taxon>unclassified sequences</taxon>
        <taxon>metagenomes</taxon>
        <taxon>ecological metagenomes</taxon>
    </lineage>
</organism>
<sequence length="99" mass="11731">MEQKLKDLCDKITKEQQQRLRERKLACQDNMDNAVARYHIKRKYSYVDIGKSGAYMIDNATSEIFSIKAYGVIHRGHRFGTLDTIDNYFWGDYRAYKLN</sequence>
<protein>
    <submittedName>
        <fullName evidence="1">Uncharacterized protein</fullName>
    </submittedName>
</protein>
<gene>
    <name evidence="1" type="ORF">LCGC14_1929450</name>
</gene>
<accession>A0A0F9IL67</accession>